<accession>A0A1Q5PJY3</accession>
<reference evidence="2 3" key="1">
    <citation type="submission" date="2016-11" db="EMBL/GenBank/DDBJ databases">
        <title>Actinomyces gypaetusis sp. nov. isolated from the vulture Gypaetus barbatus in Qinghai Tibet Plateau China.</title>
        <authorList>
            <person name="Meng X."/>
        </authorList>
    </citation>
    <scope>NUCLEOTIDE SEQUENCE [LARGE SCALE GENOMIC DNA]</scope>
    <source>
        <strain evidence="2 3">VUL4_2</strain>
    </source>
</reference>
<dbReference type="AlphaFoldDB" id="A0A1Q5PJY3"/>
<keyword evidence="1" id="KW-0812">Transmembrane</keyword>
<dbReference type="PANTHER" id="PTHR41282:SF1">
    <property type="entry name" value="CONSERVED TRANSMEMBRANE PROTEIN-RELATED"/>
    <property type="match status" value="1"/>
</dbReference>
<keyword evidence="3" id="KW-1185">Reference proteome</keyword>
<dbReference type="RefSeq" id="WP_073709793.1">
    <property type="nucleotide sequence ID" value="NZ_MQSV01000006.1"/>
</dbReference>
<feature type="transmembrane region" description="Helical" evidence="1">
    <location>
        <begin position="213"/>
        <end position="237"/>
    </location>
</feature>
<keyword evidence="1" id="KW-1133">Transmembrane helix</keyword>
<gene>
    <name evidence="2" type="ORF">BSR29_08095</name>
</gene>
<evidence type="ECO:0000313" key="3">
    <source>
        <dbReference type="Proteomes" id="UP000186785"/>
    </source>
</evidence>
<feature type="transmembrane region" description="Helical" evidence="1">
    <location>
        <begin position="125"/>
        <end position="146"/>
    </location>
</feature>
<feature type="transmembrane region" description="Helical" evidence="1">
    <location>
        <begin position="290"/>
        <end position="312"/>
    </location>
</feature>
<evidence type="ECO:0000313" key="2">
    <source>
        <dbReference type="EMBL" id="OKL46198.1"/>
    </source>
</evidence>
<feature type="transmembrane region" description="Helical" evidence="1">
    <location>
        <begin position="153"/>
        <end position="173"/>
    </location>
</feature>
<protein>
    <recommendedName>
        <fullName evidence="4">Bax inhibitor-1/YccA family protein</fullName>
    </recommendedName>
</protein>
<keyword evidence="1" id="KW-0472">Membrane</keyword>
<organism evidence="2 3">
    <name type="scientific">Boudabousia liubingyangii</name>
    <dbReference type="NCBI Taxonomy" id="1921764"/>
    <lineage>
        <taxon>Bacteria</taxon>
        <taxon>Bacillati</taxon>
        <taxon>Actinomycetota</taxon>
        <taxon>Actinomycetes</taxon>
        <taxon>Actinomycetales</taxon>
        <taxon>Actinomycetaceae</taxon>
        <taxon>Boudabousia</taxon>
    </lineage>
</organism>
<dbReference type="EMBL" id="MQSV01000006">
    <property type="protein sequence ID" value="OKL46198.1"/>
    <property type="molecule type" value="Genomic_DNA"/>
</dbReference>
<feature type="transmembrane region" description="Helical" evidence="1">
    <location>
        <begin position="179"/>
        <end position="201"/>
    </location>
</feature>
<evidence type="ECO:0000256" key="1">
    <source>
        <dbReference type="SAM" id="Phobius"/>
    </source>
</evidence>
<dbReference type="STRING" id="1921764.BSR28_07390"/>
<feature type="transmembrane region" description="Helical" evidence="1">
    <location>
        <begin position="249"/>
        <end position="270"/>
    </location>
</feature>
<name>A0A1Q5PJY3_9ACTO</name>
<dbReference type="Pfam" id="PF12811">
    <property type="entry name" value="BaxI_1"/>
    <property type="match status" value="1"/>
</dbReference>
<evidence type="ECO:0008006" key="4">
    <source>
        <dbReference type="Google" id="ProtNLM"/>
    </source>
</evidence>
<dbReference type="PANTHER" id="PTHR41282">
    <property type="entry name" value="CONSERVED TRANSMEMBRANE PROTEIN-RELATED"/>
    <property type="match status" value="1"/>
</dbReference>
<proteinExistence type="predicted"/>
<dbReference type="InterPro" id="IPR010539">
    <property type="entry name" value="BaxI_1-like"/>
</dbReference>
<dbReference type="OrthoDB" id="116480at2"/>
<sequence length="319" mass="33522">MANPVLDKIAVGAEKASYARTPNGYPAMPGYTPQGQAAPQGSVDYAPQGDSGYGYGSTAYQQPQYQPQPYQTGQQPGFDMAYDRTGYGADAVTVDDVIVKTGLLLGLTVISAVVSWYLTLTSPQLGLMLGLGGALVALVLGFIIIFKSSTNPGLISTYMVAEGLMLGAVSLMFETEAPGVVGQALIATGVVFAVTLLLFRSGKVRNSSKVQKFALIGIIGILVLQVLDLILTMTGVIDNPWGLEGMTIAGFPLAGLLAVFVVLVGGASLIGDFDSVQRAAQAGLPKKSAWLLSFGIMLTVIWLYIQLLRYLAIIASSRD</sequence>
<feature type="transmembrane region" description="Helical" evidence="1">
    <location>
        <begin position="97"/>
        <end position="119"/>
    </location>
</feature>
<comment type="caution">
    <text evidence="2">The sequence shown here is derived from an EMBL/GenBank/DDBJ whole genome shotgun (WGS) entry which is preliminary data.</text>
</comment>
<dbReference type="Proteomes" id="UP000186785">
    <property type="component" value="Unassembled WGS sequence"/>
</dbReference>